<evidence type="ECO:0000313" key="2">
    <source>
        <dbReference type="Proteomes" id="UP001202052"/>
    </source>
</evidence>
<sequence length="109" mass="11674">MITRAGDQAPQGDDMFGRLLTAINSHRARPARRTPSVEPEAALGAHLLAVVRTHDAAIPASRRVPRTAAEMRARLTALTEDESDACTVCGYWQCRCAQGRAHTAGPAVV</sequence>
<evidence type="ECO:0000313" key="1">
    <source>
        <dbReference type="EMBL" id="MCL3998180.1"/>
    </source>
</evidence>
<comment type="caution">
    <text evidence="1">The sequence shown here is derived from an EMBL/GenBank/DDBJ whole genome shotgun (WGS) entry which is preliminary data.</text>
</comment>
<organism evidence="1 2">
    <name type="scientific">Streptomyces lavenduligriseus</name>
    <dbReference type="NCBI Taxonomy" id="67315"/>
    <lineage>
        <taxon>Bacteria</taxon>
        <taxon>Bacillati</taxon>
        <taxon>Actinomycetota</taxon>
        <taxon>Actinomycetes</taxon>
        <taxon>Kitasatosporales</taxon>
        <taxon>Streptomycetaceae</taxon>
        <taxon>Streptomyces</taxon>
    </lineage>
</organism>
<protein>
    <submittedName>
        <fullName evidence="1">Uncharacterized protein</fullName>
    </submittedName>
</protein>
<dbReference type="Proteomes" id="UP001202052">
    <property type="component" value="Unassembled WGS sequence"/>
</dbReference>
<gene>
    <name evidence="1" type="ORF">M4438_32535</name>
</gene>
<name>A0ABT0P365_9ACTN</name>
<dbReference type="RefSeq" id="WP_249492879.1">
    <property type="nucleotide sequence ID" value="NZ_JAMCCK010000057.1"/>
</dbReference>
<dbReference type="EMBL" id="JAMCCK010000057">
    <property type="protein sequence ID" value="MCL3998180.1"/>
    <property type="molecule type" value="Genomic_DNA"/>
</dbReference>
<accession>A0ABT0P365</accession>
<proteinExistence type="predicted"/>
<reference evidence="1 2" key="1">
    <citation type="submission" date="2022-05" db="EMBL/GenBank/DDBJ databases">
        <title>Genome Resource of Streptomyces lavenduligriseus GA1-1, a Strain with Broad-Spectrum Antifungal Activity against Phytopathogenic Fungi.</title>
        <authorList>
            <person name="Qi D."/>
        </authorList>
    </citation>
    <scope>NUCLEOTIDE SEQUENCE [LARGE SCALE GENOMIC DNA]</scope>
    <source>
        <strain evidence="1 2">GA1-1</strain>
    </source>
</reference>
<keyword evidence="2" id="KW-1185">Reference proteome</keyword>